<evidence type="ECO:0000313" key="1">
    <source>
        <dbReference type="EMBL" id="MPC38053.1"/>
    </source>
</evidence>
<reference evidence="1 2" key="1">
    <citation type="submission" date="2019-05" db="EMBL/GenBank/DDBJ databases">
        <title>Another draft genome of Portunus trituberculatus and its Hox gene families provides insights of decapod evolution.</title>
        <authorList>
            <person name="Jeong J.-H."/>
            <person name="Song I."/>
            <person name="Kim S."/>
            <person name="Choi T."/>
            <person name="Kim D."/>
            <person name="Ryu S."/>
            <person name="Kim W."/>
        </authorList>
    </citation>
    <scope>NUCLEOTIDE SEQUENCE [LARGE SCALE GENOMIC DNA]</scope>
    <source>
        <tissue evidence="1">Muscle</tissue>
    </source>
</reference>
<comment type="caution">
    <text evidence="1">The sequence shown here is derived from an EMBL/GenBank/DDBJ whole genome shotgun (WGS) entry which is preliminary data.</text>
</comment>
<dbReference type="AlphaFoldDB" id="A0A5B7EYV9"/>
<name>A0A5B7EYV9_PORTR</name>
<proteinExistence type="predicted"/>
<evidence type="ECO:0000313" key="2">
    <source>
        <dbReference type="Proteomes" id="UP000324222"/>
    </source>
</evidence>
<accession>A0A5B7EYV9</accession>
<dbReference type="EMBL" id="VSRR010003962">
    <property type="protein sequence ID" value="MPC38053.1"/>
    <property type="molecule type" value="Genomic_DNA"/>
</dbReference>
<keyword evidence="2" id="KW-1185">Reference proteome</keyword>
<organism evidence="1 2">
    <name type="scientific">Portunus trituberculatus</name>
    <name type="common">Swimming crab</name>
    <name type="synonym">Neptunus trituberculatus</name>
    <dbReference type="NCBI Taxonomy" id="210409"/>
    <lineage>
        <taxon>Eukaryota</taxon>
        <taxon>Metazoa</taxon>
        <taxon>Ecdysozoa</taxon>
        <taxon>Arthropoda</taxon>
        <taxon>Crustacea</taxon>
        <taxon>Multicrustacea</taxon>
        <taxon>Malacostraca</taxon>
        <taxon>Eumalacostraca</taxon>
        <taxon>Eucarida</taxon>
        <taxon>Decapoda</taxon>
        <taxon>Pleocyemata</taxon>
        <taxon>Brachyura</taxon>
        <taxon>Eubrachyura</taxon>
        <taxon>Portunoidea</taxon>
        <taxon>Portunidae</taxon>
        <taxon>Portuninae</taxon>
        <taxon>Portunus</taxon>
    </lineage>
</organism>
<sequence>MSSSSDDAEAVVAILLAYQKAAPPTAAPLSAACAPPLYLRSWPRPRTIDAGVRRAGRREGLVRAARLGEEEAAVFRAHLHPYRATDERRKFPSAALNRSLARSPRRLVGSPLGVRRGSAAVSEEAICRSHLSLAET</sequence>
<protein>
    <submittedName>
        <fullName evidence="1">Uncharacterized protein</fullName>
    </submittedName>
</protein>
<gene>
    <name evidence="1" type="ORF">E2C01_031553</name>
</gene>
<dbReference type="Proteomes" id="UP000324222">
    <property type="component" value="Unassembled WGS sequence"/>
</dbReference>